<comment type="caution">
    <text evidence="2">The sequence shown here is derived from an EMBL/GenBank/DDBJ whole genome shotgun (WGS) entry which is preliminary data.</text>
</comment>
<proteinExistence type="predicted"/>
<evidence type="ECO:0000313" key="3">
    <source>
        <dbReference type="Proteomes" id="UP001251528"/>
    </source>
</evidence>
<gene>
    <name evidence="2" type="ORF">QQS21_007104</name>
</gene>
<evidence type="ECO:0000313" key="2">
    <source>
        <dbReference type="EMBL" id="KAK2595199.1"/>
    </source>
</evidence>
<organism evidence="2 3">
    <name type="scientific">Conoideocrella luteorostrata</name>
    <dbReference type="NCBI Taxonomy" id="1105319"/>
    <lineage>
        <taxon>Eukaryota</taxon>
        <taxon>Fungi</taxon>
        <taxon>Dikarya</taxon>
        <taxon>Ascomycota</taxon>
        <taxon>Pezizomycotina</taxon>
        <taxon>Sordariomycetes</taxon>
        <taxon>Hypocreomycetidae</taxon>
        <taxon>Hypocreales</taxon>
        <taxon>Clavicipitaceae</taxon>
        <taxon>Conoideocrella</taxon>
    </lineage>
</organism>
<dbReference type="Proteomes" id="UP001251528">
    <property type="component" value="Unassembled WGS sequence"/>
</dbReference>
<keyword evidence="3" id="KW-1185">Reference proteome</keyword>
<name>A0AAJ0FXD5_9HYPO</name>
<dbReference type="EMBL" id="JASWJB010000140">
    <property type="protein sequence ID" value="KAK2595199.1"/>
    <property type="molecule type" value="Genomic_DNA"/>
</dbReference>
<feature type="region of interest" description="Disordered" evidence="1">
    <location>
        <begin position="1"/>
        <end position="31"/>
    </location>
</feature>
<reference evidence="2" key="1">
    <citation type="submission" date="2023-06" db="EMBL/GenBank/DDBJ databases">
        <title>Conoideocrella luteorostrata (Hypocreales: Clavicipitaceae), a potential biocontrol fungus for elongate hemlock scale in United States Christmas tree production areas.</title>
        <authorList>
            <person name="Barrett H."/>
            <person name="Lovett B."/>
            <person name="Macias A.M."/>
            <person name="Stajich J.E."/>
            <person name="Kasson M.T."/>
        </authorList>
    </citation>
    <scope>NUCLEOTIDE SEQUENCE</scope>
    <source>
        <strain evidence="2">ARSEF 14590</strain>
    </source>
</reference>
<feature type="compositionally biased region" description="Polar residues" evidence="1">
    <location>
        <begin position="13"/>
        <end position="25"/>
    </location>
</feature>
<accession>A0AAJ0FXD5</accession>
<protein>
    <submittedName>
        <fullName evidence="2">Uncharacterized protein</fullName>
    </submittedName>
</protein>
<dbReference type="AlphaFoldDB" id="A0AAJ0FXD5"/>
<evidence type="ECO:0000256" key="1">
    <source>
        <dbReference type="SAM" id="MobiDB-lite"/>
    </source>
</evidence>
<sequence length="95" mass="10444">MDPSDINYDSDETVTPSSASDSTGSLEEFIDDTEISGSCSQSIQTKEEDYIEILDYISEALSNLRLMIQEDASKCQCNHPIVSSEAEPKTEGTEK</sequence>